<dbReference type="EMBL" id="JAKIXB020000043">
    <property type="protein sequence ID" value="KAL1593015.1"/>
    <property type="molecule type" value="Genomic_DNA"/>
</dbReference>
<feature type="transmembrane region" description="Helical" evidence="5">
    <location>
        <begin position="329"/>
        <end position="350"/>
    </location>
</feature>
<feature type="transmembrane region" description="Helical" evidence="5">
    <location>
        <begin position="434"/>
        <end position="452"/>
    </location>
</feature>
<sequence length="488" mass="54144">MAAQDSSLESGSDVEVERRDYPTKWYRGTFFNMTILGLCNFSAPGIWGAMNSLGAGGAQSPHLVNAGNALTFCLMVVSCYFSSAIVHYIGIKGALIFGTIGYAPYAAALYTNNRFGTEWFIYLGSALCGISAGVFWMAEAAIAIAYPEPWNKGKALGYWLTFRLGGQILGGAINLGLNADRDQAGSVSYTVYLIFIALQCIGPVVGLFLNKPNKVQRKDGKKVDLAILDNPWFEIKATTKLFFTKRYLLTVLWIGQAVFAEAVFFTYLARKWYPGSTYYIHSDSCLVWFSVRSRALGSFLSGIVAVICGNLLGSYLDRTSISLRFRARSTFWAIAVLQGAWWLWVTILATEFRSTQPTYDWTSAGFGRGFAVFIFLTVGFQLNYLFLYFFIGQLAENEPEVIRYAALLRGTESAWQAVSYGITSVTVFAEVGAIYWNFALWAVAIWPAWLVLREFGEKKTFEDEIDAKGTVPVQSTIVDTKHGKTDAE</sequence>
<organism evidence="6 7">
    <name type="scientific">Nothophoma quercina</name>
    <dbReference type="NCBI Taxonomy" id="749835"/>
    <lineage>
        <taxon>Eukaryota</taxon>
        <taxon>Fungi</taxon>
        <taxon>Dikarya</taxon>
        <taxon>Ascomycota</taxon>
        <taxon>Pezizomycotina</taxon>
        <taxon>Dothideomycetes</taxon>
        <taxon>Pleosporomycetidae</taxon>
        <taxon>Pleosporales</taxon>
        <taxon>Pleosporineae</taxon>
        <taxon>Didymellaceae</taxon>
        <taxon>Nothophoma</taxon>
    </lineage>
</organism>
<evidence type="ECO:0000256" key="3">
    <source>
        <dbReference type="ARBA" id="ARBA00022989"/>
    </source>
</evidence>
<feature type="transmembrane region" description="Helical" evidence="5">
    <location>
        <begin position="88"/>
        <end position="107"/>
    </location>
</feature>
<dbReference type="Gene3D" id="1.20.1250.20">
    <property type="entry name" value="MFS general substrate transporter like domains"/>
    <property type="match status" value="1"/>
</dbReference>
<dbReference type="PANTHER" id="PTHR23294:SF19">
    <property type="entry name" value="DUF895 DOMAIN MEMBRANE PROTEIN-RELATED"/>
    <property type="match status" value="1"/>
</dbReference>
<comment type="caution">
    <text evidence="6">The sequence shown here is derived from an EMBL/GenBank/DDBJ whole genome shotgun (WGS) entry which is preliminary data.</text>
</comment>
<feature type="transmembrane region" description="Helical" evidence="5">
    <location>
        <begin position="29"/>
        <end position="50"/>
    </location>
</feature>
<dbReference type="InterPro" id="IPR051617">
    <property type="entry name" value="UNC-93-like_regulator"/>
</dbReference>
<keyword evidence="7" id="KW-1185">Reference proteome</keyword>
<comment type="subcellular location">
    <subcellularLocation>
        <location evidence="1">Membrane</location>
        <topology evidence="1">Multi-pass membrane protein</topology>
    </subcellularLocation>
</comment>
<feature type="transmembrane region" description="Helical" evidence="5">
    <location>
        <begin position="296"/>
        <end position="317"/>
    </location>
</feature>
<evidence type="ECO:0000313" key="6">
    <source>
        <dbReference type="EMBL" id="KAL1593015.1"/>
    </source>
</evidence>
<feature type="transmembrane region" description="Helical" evidence="5">
    <location>
        <begin position="247"/>
        <end position="269"/>
    </location>
</feature>
<feature type="transmembrane region" description="Helical" evidence="5">
    <location>
        <begin position="156"/>
        <end position="177"/>
    </location>
</feature>
<feature type="transmembrane region" description="Helical" evidence="5">
    <location>
        <begin position="370"/>
        <end position="390"/>
    </location>
</feature>
<keyword evidence="4 5" id="KW-0472">Membrane</keyword>
<dbReference type="PANTHER" id="PTHR23294">
    <property type="entry name" value="ET TRANSLATION PRODUCT-RELATED"/>
    <property type="match status" value="1"/>
</dbReference>
<accession>A0ABR3QLH9</accession>
<evidence type="ECO:0000256" key="1">
    <source>
        <dbReference type="ARBA" id="ARBA00004141"/>
    </source>
</evidence>
<keyword evidence="3 5" id="KW-1133">Transmembrane helix</keyword>
<protein>
    <recommendedName>
        <fullName evidence="8">Major facilitator superfamily transporter</fullName>
    </recommendedName>
</protein>
<dbReference type="Pfam" id="PF05978">
    <property type="entry name" value="UNC-93"/>
    <property type="match status" value="1"/>
</dbReference>
<evidence type="ECO:0000313" key="7">
    <source>
        <dbReference type="Proteomes" id="UP001521222"/>
    </source>
</evidence>
<feature type="transmembrane region" description="Helical" evidence="5">
    <location>
        <begin position="119"/>
        <end position="144"/>
    </location>
</feature>
<proteinExistence type="predicted"/>
<dbReference type="SUPFAM" id="SSF103473">
    <property type="entry name" value="MFS general substrate transporter"/>
    <property type="match status" value="1"/>
</dbReference>
<dbReference type="InterPro" id="IPR036259">
    <property type="entry name" value="MFS_trans_sf"/>
</dbReference>
<dbReference type="Proteomes" id="UP001521222">
    <property type="component" value="Unassembled WGS sequence"/>
</dbReference>
<keyword evidence="2 5" id="KW-0812">Transmembrane</keyword>
<dbReference type="InterPro" id="IPR010291">
    <property type="entry name" value="Ion_channel_UNC-93"/>
</dbReference>
<reference evidence="6 7" key="1">
    <citation type="submission" date="2024-02" db="EMBL/GenBank/DDBJ databases">
        <title>De novo assembly and annotation of 12 fungi associated with fruit tree decline syndrome in Ontario, Canada.</title>
        <authorList>
            <person name="Sulman M."/>
            <person name="Ellouze W."/>
            <person name="Ilyukhin E."/>
        </authorList>
    </citation>
    <scope>NUCLEOTIDE SEQUENCE [LARGE SCALE GENOMIC DNA]</scope>
    <source>
        <strain evidence="6 7">M97-236</strain>
    </source>
</reference>
<gene>
    <name evidence="6" type="ORF">SLS59_009485</name>
</gene>
<evidence type="ECO:0008006" key="8">
    <source>
        <dbReference type="Google" id="ProtNLM"/>
    </source>
</evidence>
<feature type="transmembrane region" description="Helical" evidence="5">
    <location>
        <begin position="189"/>
        <end position="209"/>
    </location>
</feature>
<name>A0ABR3QLH9_9PLEO</name>
<evidence type="ECO:0000256" key="5">
    <source>
        <dbReference type="SAM" id="Phobius"/>
    </source>
</evidence>
<feature type="transmembrane region" description="Helical" evidence="5">
    <location>
        <begin position="62"/>
        <end position="81"/>
    </location>
</feature>
<evidence type="ECO:0000256" key="2">
    <source>
        <dbReference type="ARBA" id="ARBA00022692"/>
    </source>
</evidence>
<evidence type="ECO:0000256" key="4">
    <source>
        <dbReference type="ARBA" id="ARBA00023136"/>
    </source>
</evidence>